<accession>A0ABM3Z7W0</accession>
<evidence type="ECO:0000313" key="7">
    <source>
        <dbReference type="Proteomes" id="UP001652622"/>
    </source>
</evidence>
<evidence type="ECO:0000256" key="5">
    <source>
        <dbReference type="SAM" id="Phobius"/>
    </source>
</evidence>
<keyword evidence="2 5" id="KW-0812">Transmembrane</keyword>
<gene>
    <name evidence="8" type="primary">HIGD2A</name>
</gene>
<evidence type="ECO:0000313" key="8">
    <source>
        <dbReference type="RefSeq" id="XP_060544468.1"/>
    </source>
</evidence>
<feature type="transmembrane region" description="Helical" evidence="5">
    <location>
        <begin position="126"/>
        <end position="145"/>
    </location>
</feature>
<keyword evidence="4 5" id="KW-0472">Membrane</keyword>
<feature type="domain" description="HIG1" evidence="6">
    <location>
        <begin position="65"/>
        <end position="151"/>
    </location>
</feature>
<dbReference type="InterPro" id="IPR050355">
    <property type="entry name" value="RCF1"/>
</dbReference>
<evidence type="ECO:0000256" key="3">
    <source>
        <dbReference type="ARBA" id="ARBA00022989"/>
    </source>
</evidence>
<dbReference type="Gene3D" id="6.10.140.1320">
    <property type="match status" value="1"/>
</dbReference>
<evidence type="ECO:0000256" key="4">
    <source>
        <dbReference type="ARBA" id="ARBA00023136"/>
    </source>
</evidence>
<reference evidence="8" key="1">
    <citation type="submission" date="2025-08" db="UniProtKB">
        <authorList>
            <consortium name="RefSeq"/>
        </authorList>
    </citation>
    <scope>IDENTIFICATION</scope>
    <source>
        <tissue evidence="8">Blood</tissue>
    </source>
</reference>
<dbReference type="GeneID" id="132710913"/>
<feature type="transmembrane region" description="Helical" evidence="5">
    <location>
        <begin position="93"/>
        <end position="114"/>
    </location>
</feature>
<dbReference type="RefSeq" id="XP_060544468.1">
    <property type="nucleotide sequence ID" value="XM_060688485.1"/>
</dbReference>
<sequence>MCVCVNHFPDSCEKRYWLKTRRSTATAEESNLVKANREVTFARRNLARSAMAQSPPPPFDPYRPPVIEGFTPTSGSAEPFQSKFVRKFRENPFVPLGCLGTAGILTYGLICFINNKPKQSQMMMRARVIAQGLTVASLLVGMAVTNLKTSK</sequence>
<dbReference type="Pfam" id="PF04588">
    <property type="entry name" value="HIG_1_N"/>
    <property type="match status" value="1"/>
</dbReference>
<keyword evidence="3 5" id="KW-1133">Transmembrane helix</keyword>
<keyword evidence="7" id="KW-1185">Reference proteome</keyword>
<evidence type="ECO:0000256" key="2">
    <source>
        <dbReference type="ARBA" id="ARBA00022692"/>
    </source>
</evidence>
<organism evidence="7 8">
    <name type="scientific">Pantherophis guttatus</name>
    <name type="common">Corn snake</name>
    <name type="synonym">Elaphe guttata</name>
    <dbReference type="NCBI Taxonomy" id="94885"/>
    <lineage>
        <taxon>Eukaryota</taxon>
        <taxon>Metazoa</taxon>
        <taxon>Chordata</taxon>
        <taxon>Craniata</taxon>
        <taxon>Vertebrata</taxon>
        <taxon>Euteleostomi</taxon>
        <taxon>Lepidosauria</taxon>
        <taxon>Squamata</taxon>
        <taxon>Bifurcata</taxon>
        <taxon>Unidentata</taxon>
        <taxon>Episquamata</taxon>
        <taxon>Toxicofera</taxon>
        <taxon>Serpentes</taxon>
        <taxon>Colubroidea</taxon>
        <taxon>Colubridae</taxon>
        <taxon>Colubrinae</taxon>
        <taxon>Pantherophis</taxon>
    </lineage>
</organism>
<evidence type="ECO:0000259" key="6">
    <source>
        <dbReference type="PROSITE" id="PS51503"/>
    </source>
</evidence>
<dbReference type="InterPro" id="IPR007667">
    <property type="entry name" value="Hypoxia_induced_domain"/>
</dbReference>
<evidence type="ECO:0000256" key="1">
    <source>
        <dbReference type="ARBA" id="ARBA00004325"/>
    </source>
</evidence>
<dbReference type="PROSITE" id="PS51503">
    <property type="entry name" value="HIG1"/>
    <property type="match status" value="1"/>
</dbReference>
<dbReference type="PANTHER" id="PTHR12297:SF18">
    <property type="entry name" value="HIG1 DOMAIN FAMILY MEMBER 2A"/>
    <property type="match status" value="1"/>
</dbReference>
<comment type="subcellular location">
    <subcellularLocation>
        <location evidence="1">Mitochondrion membrane</location>
    </subcellularLocation>
</comment>
<proteinExistence type="predicted"/>
<dbReference type="Proteomes" id="UP001652622">
    <property type="component" value="Unplaced"/>
</dbReference>
<protein>
    <submittedName>
        <fullName evidence="8">LOW QUALITY PROTEIN: HIG1 domain family member 2A, mitochondrial</fullName>
    </submittedName>
</protein>
<dbReference type="PANTHER" id="PTHR12297">
    <property type="entry name" value="HYPOXIA-INDUCBILE GENE 1 HIG1 -RELATED"/>
    <property type="match status" value="1"/>
</dbReference>
<name>A0ABM3Z7W0_PANGU</name>